<organism evidence="8 9">
    <name type="scientific">Discina gigas</name>
    <dbReference type="NCBI Taxonomy" id="1032678"/>
    <lineage>
        <taxon>Eukaryota</taxon>
        <taxon>Fungi</taxon>
        <taxon>Dikarya</taxon>
        <taxon>Ascomycota</taxon>
        <taxon>Pezizomycotina</taxon>
        <taxon>Pezizomycetes</taxon>
        <taxon>Pezizales</taxon>
        <taxon>Discinaceae</taxon>
        <taxon>Discina</taxon>
    </lineage>
</organism>
<dbReference type="InterPro" id="IPR043128">
    <property type="entry name" value="Rev_trsase/Diguanyl_cyclase"/>
</dbReference>
<dbReference type="Pfam" id="PF11799">
    <property type="entry name" value="IMS_C"/>
    <property type="match status" value="1"/>
</dbReference>
<dbReference type="InterPro" id="IPR053848">
    <property type="entry name" value="IMS_HHH_1"/>
</dbReference>
<dbReference type="PANTHER" id="PTHR45990">
    <property type="entry name" value="DNA REPAIR PROTEIN REV1"/>
    <property type="match status" value="1"/>
</dbReference>
<dbReference type="SMART" id="SM00292">
    <property type="entry name" value="BRCT"/>
    <property type="match status" value="1"/>
</dbReference>
<dbReference type="InterPro" id="IPR036775">
    <property type="entry name" value="DNA_pol_Y-fam_lit_finger_sf"/>
</dbReference>
<dbReference type="InterPro" id="IPR001126">
    <property type="entry name" value="UmuC"/>
</dbReference>
<dbReference type="CDD" id="cd00024">
    <property type="entry name" value="CD_CSD"/>
    <property type="match status" value="1"/>
</dbReference>
<dbReference type="Gene3D" id="3.30.1490.100">
    <property type="entry name" value="DNA polymerase, Y-family, little finger domain"/>
    <property type="match status" value="1"/>
</dbReference>
<gene>
    <name evidence="8" type="primary">REV1</name>
    <name evidence="8" type="ORF">Q9L58_004873</name>
</gene>
<protein>
    <submittedName>
        <fullName evidence="8">Deoxycytidyl transferase</fullName>
    </submittedName>
</protein>
<dbReference type="SMART" id="SM00298">
    <property type="entry name" value="CHROMO"/>
    <property type="match status" value="1"/>
</dbReference>
<feature type="compositionally biased region" description="Polar residues" evidence="4">
    <location>
        <begin position="298"/>
        <end position="317"/>
    </location>
</feature>
<evidence type="ECO:0000256" key="3">
    <source>
        <dbReference type="ARBA" id="ARBA00022634"/>
    </source>
</evidence>
<dbReference type="Pfam" id="PF00385">
    <property type="entry name" value="Chromo"/>
    <property type="match status" value="1"/>
</dbReference>
<dbReference type="CDD" id="cd01701">
    <property type="entry name" value="PolY_Rev1"/>
    <property type="match status" value="1"/>
</dbReference>
<dbReference type="Proteomes" id="UP001447188">
    <property type="component" value="Unassembled WGS sequence"/>
</dbReference>
<dbReference type="Gene3D" id="6.10.250.1490">
    <property type="match status" value="1"/>
</dbReference>
<dbReference type="InterPro" id="IPR017961">
    <property type="entry name" value="DNA_pol_Y-fam_little_finger"/>
</dbReference>
<keyword evidence="9" id="KW-1185">Reference proteome</keyword>
<dbReference type="Gene3D" id="2.40.50.40">
    <property type="match status" value="1"/>
</dbReference>
<evidence type="ECO:0000313" key="9">
    <source>
        <dbReference type="Proteomes" id="UP001447188"/>
    </source>
</evidence>
<feature type="compositionally biased region" description="Polar residues" evidence="4">
    <location>
        <begin position="362"/>
        <end position="375"/>
    </location>
</feature>
<proteinExistence type="inferred from homology"/>
<evidence type="ECO:0000259" key="7">
    <source>
        <dbReference type="PROSITE" id="PS50173"/>
    </source>
</evidence>
<dbReference type="PROSITE" id="PS50173">
    <property type="entry name" value="UMUC"/>
    <property type="match status" value="1"/>
</dbReference>
<feature type="compositionally biased region" description="Basic and acidic residues" evidence="4">
    <location>
        <begin position="1"/>
        <end position="16"/>
    </location>
</feature>
<sequence>MARRLEASDQRAKELAKQLGSHSFNNEEGEEYGASTFGGLGEYMRNKRTKIQNRDAHIRAEHASLHTPIFRGLAIWINGETFPTPYELGQLIVKHSGVRFQYLDGKTQVTHIIASNLTLKKRAEFARYKVVKPEWITESIEAGVLLPWSDFRLVDETPAQKKLSFSSPASSATPVWKPTYNGGSLGDAVGMTAEVRGRSIAVPGSSFIKRATGRRLSAAGPSGTEKVTDRPIATPKRFRTREAVDTGRSLLRPIARSRSPSAGSAVKQPRLGSGSRSKDIIISATDQPDFDEEFPSYQLPTKNTSFTSVPSHQPQRPSDQRNELPTSRQHDSRDYSRLFEEEQETYQSHEYEDKDLVDLPVPSTNLAFPNGTTKEYNPIPPKINTFSSKFSSPPITLPSPAAKKTTQTRKTLTSSGSLKPEKLGSKPSPTPPAPSSRPEAVAIINGQKAYEVDAFVDERIHPKRRSRRAWTEYLVSWKGYPLDEASWEPERQLKKDLKDGEFDRLLREWRKAQWGGSGSESGDGGGNVMVSVEIPKKVQSLGVSDDRDVEKIMTVPIVGGLPLDLVVVQHTTKNPKIEKGKEIPLFVDTNVRPLGDSREIRDSLSPNDAMDEDEDFGWGVEEQQIIDNEGDNLFDKMAAELATRNIPEVPSTAEPGWKEVGGTETLPVKSQSFESIYGTPVDFTENFMEETLGEELNMPNAPGSTMEDIISPVDFTDFMEEDKKEVRKLGAPADLNVVEDIESFAMGLLTPVNLSEEREALPKTQHPPEVVEPVERSLKPLADNPIPPPEGNTHSEMTAEQKMTAFLLNPGIREQTCLNPGFLQKYHEESRLHQLSTWKAKLRAELQALADTKFSSKGIKSKRSRRRRYILHVDFDCFFAAVSTRDRPDLAGKPVAITHGNAENSTSSDIASCNYAAREFGVKNGMWMEEARKLCPGIICLPYEFPKYEEASKTFYEVILSKNAETVQAVSVDEVLVDVSNLCCDVGLESEEEEEAMAAMIAGEIRDSCRERTGGLEVSVGIGRNVLLAKLATKKAKPAGQYLIKSAMVVEFMNNVIVRELPGIGKSIATKVEEKLGTNKVIEVRGVSKQRLKNLLGEKTGEKIWGYCRGLDDTVVGQTTVRKSVSVDVNWGIRFENQEQAETFLMDIAEEVEKRMKQEGVKGKHLTLKVNKRAQNAPFITPKHLGCGKCDTINRSITIGATTSDRYIIGKEAVMMLRLCRVSPGELRGLGLTMTRLEEAQTGKADSSRGLDYFKKESIKKDPIKRDNKEGAEREENVPPERPLIKAYVKPRVTTLLDSFSRIPTVPVQQVQLMQAPMQQEFEPDAFMSTQIDIPMDMDPDLLQHLPEEYRTQYRVNKEMEENKKIQEQKRIEEELLLMEPLSQPPPGSQYDLEIWKQLGSEMRAEIIAEHEQESTRRARATASPSKKKPLPPQSPRRNRYHLRENNTSVTPPQNPSKAKPPLSEPNTPSKKRGRPLGHAGASANQGRILDMKGNDVSSWLFTEGEVDRSWFNGVDSESRQFQIALAVKARELKLEAIRKQELKDAAERERLASAVRLPIPSRQYTLGGGRPVGTMEEIRNTLSDWYEQCAEIGPHEADTEEFTKFLRRLVLVEHNMSKADEMVRYFQTVVGYEEGEWRSVVQEFAKVVNGALGEMGLGPINFEIGYDFYSLWNPLDMRNKLTLVDEDIDW</sequence>
<dbReference type="SUPFAM" id="SSF52113">
    <property type="entry name" value="BRCT domain"/>
    <property type="match status" value="1"/>
</dbReference>
<dbReference type="SUPFAM" id="SSF54160">
    <property type="entry name" value="Chromo domain-like"/>
    <property type="match status" value="1"/>
</dbReference>
<feature type="region of interest" description="Disordered" evidence="4">
    <location>
        <begin position="1"/>
        <end position="28"/>
    </location>
</feature>
<dbReference type="GO" id="GO:0016740">
    <property type="term" value="F:transferase activity"/>
    <property type="evidence" value="ECO:0007669"/>
    <property type="project" value="UniProtKB-KW"/>
</dbReference>
<evidence type="ECO:0000256" key="4">
    <source>
        <dbReference type="SAM" id="MobiDB-lite"/>
    </source>
</evidence>
<feature type="region of interest" description="Disordered" evidence="4">
    <location>
        <begin position="1410"/>
        <end position="1488"/>
    </location>
</feature>
<dbReference type="InterPro" id="IPR036420">
    <property type="entry name" value="BRCT_dom_sf"/>
</dbReference>
<evidence type="ECO:0000259" key="6">
    <source>
        <dbReference type="PROSITE" id="PS50172"/>
    </source>
</evidence>
<dbReference type="Gene3D" id="3.40.50.10190">
    <property type="entry name" value="BRCT domain"/>
    <property type="match status" value="1"/>
</dbReference>
<keyword evidence="3" id="KW-0237">DNA synthesis</keyword>
<comment type="similarity">
    <text evidence="1">Belongs to the DNA polymerase type-Y family.</text>
</comment>
<feature type="domain" description="UmuC" evidence="7">
    <location>
        <begin position="870"/>
        <end position="1065"/>
    </location>
</feature>
<dbReference type="EMBL" id="JBBBZM010000055">
    <property type="protein sequence ID" value="KAL0636197.1"/>
    <property type="molecule type" value="Genomic_DNA"/>
</dbReference>
<evidence type="ECO:0000256" key="2">
    <source>
        <dbReference type="ARBA" id="ARBA00011353"/>
    </source>
</evidence>
<dbReference type="Pfam" id="PF00817">
    <property type="entry name" value="IMS"/>
    <property type="match status" value="1"/>
</dbReference>
<dbReference type="Gene3D" id="3.40.1170.60">
    <property type="match status" value="1"/>
</dbReference>
<comment type="caution">
    <text evidence="8">The sequence shown here is derived from an EMBL/GenBank/DDBJ whole genome shotgun (WGS) entry which is preliminary data.</text>
</comment>
<comment type="subunit">
    <text evidence="2">Component of the NuA4 histone acetyltransferase complex.</text>
</comment>
<dbReference type="PROSITE" id="PS50013">
    <property type="entry name" value="CHROMO_2"/>
    <property type="match status" value="1"/>
</dbReference>
<feature type="compositionally biased region" description="Basic and acidic residues" evidence="4">
    <location>
        <begin position="318"/>
        <end position="340"/>
    </location>
</feature>
<dbReference type="SUPFAM" id="SSF56672">
    <property type="entry name" value="DNA/RNA polymerases"/>
    <property type="match status" value="1"/>
</dbReference>
<dbReference type="PROSITE" id="PS50172">
    <property type="entry name" value="BRCT"/>
    <property type="match status" value="1"/>
</dbReference>
<dbReference type="Pfam" id="PF16589">
    <property type="entry name" value="BRCT_2"/>
    <property type="match status" value="1"/>
</dbReference>
<dbReference type="Gene3D" id="1.10.150.20">
    <property type="entry name" value="5' to 3' exonuclease, C-terminal subdomain"/>
    <property type="match status" value="1"/>
</dbReference>
<dbReference type="Gene3D" id="3.30.70.270">
    <property type="match status" value="1"/>
</dbReference>
<dbReference type="InterPro" id="IPR000953">
    <property type="entry name" value="Chromo/chromo_shadow_dom"/>
</dbReference>
<accession>A0ABR3GJU2</accession>
<dbReference type="SUPFAM" id="SSF100879">
    <property type="entry name" value="Lesion bypass DNA polymerase (Y-family), little finger domain"/>
    <property type="match status" value="1"/>
</dbReference>
<evidence type="ECO:0000259" key="5">
    <source>
        <dbReference type="PROSITE" id="PS50013"/>
    </source>
</evidence>
<evidence type="ECO:0000313" key="8">
    <source>
        <dbReference type="EMBL" id="KAL0636197.1"/>
    </source>
</evidence>
<dbReference type="Pfam" id="PF16727">
    <property type="entry name" value="REV1_C"/>
    <property type="match status" value="1"/>
</dbReference>
<evidence type="ECO:0000256" key="1">
    <source>
        <dbReference type="ARBA" id="ARBA00010945"/>
    </source>
</evidence>
<dbReference type="InterPro" id="IPR038401">
    <property type="entry name" value="Rev1_C_sf"/>
</dbReference>
<dbReference type="Pfam" id="PF21999">
    <property type="entry name" value="IMS_HHH_1"/>
    <property type="match status" value="1"/>
</dbReference>
<name>A0ABR3GJU2_9PEZI</name>
<dbReference type="InterPro" id="IPR001357">
    <property type="entry name" value="BRCT_dom"/>
</dbReference>
<dbReference type="Gene3D" id="1.20.58.1280">
    <property type="entry name" value="DNA repair protein Rev1, C-terminal domain"/>
    <property type="match status" value="1"/>
</dbReference>
<feature type="domain" description="BRCT" evidence="6">
    <location>
        <begin position="65"/>
        <end position="153"/>
    </location>
</feature>
<feature type="compositionally biased region" description="Polar residues" evidence="4">
    <location>
        <begin position="404"/>
        <end position="417"/>
    </location>
</feature>
<dbReference type="PANTHER" id="PTHR45990:SF1">
    <property type="entry name" value="DNA REPAIR PROTEIN REV1"/>
    <property type="match status" value="1"/>
</dbReference>
<dbReference type="InterPro" id="IPR023780">
    <property type="entry name" value="Chromo_domain"/>
</dbReference>
<reference evidence="8 9" key="1">
    <citation type="submission" date="2024-02" db="EMBL/GenBank/DDBJ databases">
        <title>Discinaceae phylogenomics.</title>
        <authorList>
            <person name="Dirks A.C."/>
            <person name="James T.Y."/>
        </authorList>
    </citation>
    <scope>NUCLEOTIDE SEQUENCE [LARGE SCALE GENOMIC DNA]</scope>
    <source>
        <strain evidence="8 9">ACD0624</strain>
    </source>
</reference>
<dbReference type="InterPro" id="IPR016197">
    <property type="entry name" value="Chromo-like_dom_sf"/>
</dbReference>
<dbReference type="InterPro" id="IPR043502">
    <property type="entry name" value="DNA/RNA_pol_sf"/>
</dbReference>
<dbReference type="CDD" id="cd17719">
    <property type="entry name" value="BRCT_Rev1"/>
    <property type="match status" value="1"/>
</dbReference>
<feature type="compositionally biased region" description="Polar residues" evidence="4">
    <location>
        <begin position="384"/>
        <end position="394"/>
    </location>
</feature>
<feature type="region of interest" description="Disordered" evidence="4">
    <location>
        <begin position="212"/>
        <end position="438"/>
    </location>
</feature>
<dbReference type="InterPro" id="IPR031991">
    <property type="entry name" value="Rev1_C"/>
</dbReference>
<feature type="domain" description="Chromo" evidence="5">
    <location>
        <begin position="455"/>
        <end position="511"/>
    </location>
</feature>
<keyword evidence="8" id="KW-0808">Transferase</keyword>
<feature type="compositionally biased region" description="Basic and acidic residues" evidence="4">
    <location>
        <begin position="347"/>
        <end position="357"/>
    </location>
</feature>